<dbReference type="Pfam" id="PF01343">
    <property type="entry name" value="Peptidase_S49"/>
    <property type="match status" value="2"/>
</dbReference>
<dbReference type="OMA" id="KGQYLYC"/>
<dbReference type="OrthoDB" id="45421at2759"/>
<keyword evidence="5" id="KW-0720">Serine protease</keyword>
<dbReference type="InterPro" id="IPR004634">
    <property type="entry name" value="Pept_S49_pIV"/>
</dbReference>
<dbReference type="CDD" id="cd07018">
    <property type="entry name" value="S49_SppA_67K_type"/>
    <property type="match status" value="1"/>
</dbReference>
<comment type="caution">
    <text evidence="9">The sequence shown here is derived from an EMBL/GenBank/DDBJ whole genome shotgun (WGS) entry which is preliminary data.</text>
</comment>
<evidence type="ECO:0000256" key="3">
    <source>
        <dbReference type="ARBA" id="ARBA00022670"/>
    </source>
</evidence>
<evidence type="ECO:0000256" key="6">
    <source>
        <dbReference type="ARBA" id="ARBA00023136"/>
    </source>
</evidence>
<evidence type="ECO:0000256" key="2">
    <source>
        <dbReference type="ARBA" id="ARBA00008683"/>
    </source>
</evidence>
<evidence type="ECO:0000259" key="8">
    <source>
        <dbReference type="Pfam" id="PF01343"/>
    </source>
</evidence>
<dbReference type="GO" id="GO:0016020">
    <property type="term" value="C:membrane"/>
    <property type="evidence" value="ECO:0007669"/>
    <property type="project" value="UniProtKB-SubCell"/>
</dbReference>
<evidence type="ECO:0000256" key="1">
    <source>
        <dbReference type="ARBA" id="ARBA00004370"/>
    </source>
</evidence>
<evidence type="ECO:0000313" key="9">
    <source>
        <dbReference type="EMBL" id="KAH7279209.1"/>
    </source>
</evidence>
<dbReference type="CDD" id="cd07023">
    <property type="entry name" value="S49_Sppa_N_C"/>
    <property type="match status" value="1"/>
</dbReference>
<dbReference type="EMBL" id="CM035442">
    <property type="protein sequence ID" value="KAH7279209.1"/>
    <property type="molecule type" value="Genomic_DNA"/>
</dbReference>
<sequence length="718" mass="79559">MNAGLAVRFTFSKTASVCVAAGTRQARLCHSGPFNFLTQTAWLDTNRGYNNYAVLYLTPRQPTKALHIRRKLHVQASVDGKKSAELTDTTIKEDDPVSDNAESPGTENGAASETDFPSGDLEFKTVGGWAMFVMKLKMLFTVPWQRIRKGSILKLKLSGKITEQILGRFTSGLSLPQVCENLIKASYDPRIAGVYLQIEPLDCGWGKIEEIRRHILFYKKSGKFIISYMTVGGEKEYYLARTCEELYMPPGAYTTLYGLKVQATFLGGVLEKVGVEPEVQRIGKYKSAGDLISRKDMSEENREMLTALLDDIYSNWLEQVANLNGKSKADVENLLNAGIFEIEKLKEGGWITDIKYEDELEKMLKERLNLEEDKQLSFVDYKKYSRVKLWTLNLAGGRDQIAVLRAAGSISRTKGGINIGGDGIASDQFIEQIRQVRDGKNFKAAILRIDSPGGDALASDLMWRELRLLAAKKPLIASMADVAASGGYYMAMAANAIVAEQLTLTGSIGVVTGRFSLEKLYEKVGYTKEVISRGKFAELDAEQRPLRPDEKEFFAKSAQEAYRRFRDKAALSRSMEVEQMEEVAQGRVWTGKAASERGLVDTLGGFTKAIAIAKQKAGIPQETKVSFVELSRQRVSFADVIGSGVAVVTSLGKLLSADGRYEVLQEITLHRALLDEMYMHGIQARMEDVIVEGSSGSFQTISIISNILQSCLKSPTEK</sequence>
<evidence type="ECO:0000256" key="7">
    <source>
        <dbReference type="SAM" id="MobiDB-lite"/>
    </source>
</evidence>
<reference evidence="9" key="1">
    <citation type="submission" date="2021-08" db="EMBL/GenBank/DDBJ databases">
        <title>WGS assembly of Ceratopteris richardii.</title>
        <authorList>
            <person name="Marchant D.B."/>
            <person name="Chen G."/>
            <person name="Jenkins J."/>
            <person name="Shu S."/>
            <person name="Leebens-Mack J."/>
            <person name="Grimwood J."/>
            <person name="Schmutz J."/>
            <person name="Soltis P."/>
            <person name="Soltis D."/>
            <person name="Chen Z.-H."/>
        </authorList>
    </citation>
    <scope>NUCLEOTIDE SEQUENCE</scope>
    <source>
        <strain evidence="9">Whitten #5841</strain>
        <tissue evidence="9">Leaf</tissue>
    </source>
</reference>
<keyword evidence="6" id="KW-0472">Membrane</keyword>
<feature type="domain" description="Peptidase S49" evidence="8">
    <location>
        <begin position="469"/>
        <end position="618"/>
    </location>
</feature>
<dbReference type="InterPro" id="IPR029045">
    <property type="entry name" value="ClpP/crotonase-like_dom_sf"/>
</dbReference>
<feature type="compositionally biased region" description="Polar residues" evidence="7">
    <location>
        <begin position="100"/>
        <end position="111"/>
    </location>
</feature>
<dbReference type="InterPro" id="IPR004635">
    <property type="entry name" value="Pept_S49_SppA"/>
</dbReference>
<protein>
    <recommendedName>
        <fullName evidence="8">Peptidase S49 domain-containing protein</fullName>
    </recommendedName>
</protein>
<dbReference type="Gene3D" id="3.90.226.10">
    <property type="entry name" value="2-enoyl-CoA Hydratase, Chain A, domain 1"/>
    <property type="match status" value="4"/>
</dbReference>
<proteinExistence type="inferred from homology"/>
<organism evidence="9 10">
    <name type="scientific">Ceratopteris richardii</name>
    <name type="common">Triangle waterfern</name>
    <dbReference type="NCBI Taxonomy" id="49495"/>
    <lineage>
        <taxon>Eukaryota</taxon>
        <taxon>Viridiplantae</taxon>
        <taxon>Streptophyta</taxon>
        <taxon>Embryophyta</taxon>
        <taxon>Tracheophyta</taxon>
        <taxon>Polypodiopsida</taxon>
        <taxon>Polypodiidae</taxon>
        <taxon>Polypodiales</taxon>
        <taxon>Pteridineae</taxon>
        <taxon>Pteridaceae</taxon>
        <taxon>Parkerioideae</taxon>
        <taxon>Ceratopteris</taxon>
    </lineage>
</organism>
<dbReference type="Proteomes" id="UP000825935">
    <property type="component" value="Chromosome 37"/>
</dbReference>
<dbReference type="InterPro" id="IPR047217">
    <property type="entry name" value="S49_SppA_67K_type_N"/>
</dbReference>
<gene>
    <name evidence="9" type="ORF">KP509_37G010400</name>
</gene>
<keyword evidence="3" id="KW-0645">Protease</keyword>
<dbReference type="NCBIfam" id="TIGR00706">
    <property type="entry name" value="SppA_dom"/>
    <property type="match status" value="1"/>
</dbReference>
<name>A0A8T2Q687_CERRI</name>
<accession>A0A8T2Q687</accession>
<dbReference type="AlphaFoldDB" id="A0A8T2Q687"/>
<evidence type="ECO:0000256" key="5">
    <source>
        <dbReference type="ARBA" id="ARBA00022825"/>
    </source>
</evidence>
<dbReference type="PANTHER" id="PTHR33209:SF1">
    <property type="entry name" value="PEPTIDASE S49 DOMAIN-CONTAINING PROTEIN"/>
    <property type="match status" value="1"/>
</dbReference>
<keyword evidence="4" id="KW-0378">Hydrolase</keyword>
<keyword evidence="10" id="KW-1185">Reference proteome</keyword>
<feature type="compositionally biased region" description="Basic and acidic residues" evidence="7">
    <location>
        <begin position="79"/>
        <end position="95"/>
    </location>
</feature>
<dbReference type="GO" id="GO:0008236">
    <property type="term" value="F:serine-type peptidase activity"/>
    <property type="evidence" value="ECO:0007669"/>
    <property type="project" value="UniProtKB-KW"/>
</dbReference>
<dbReference type="NCBIfam" id="TIGR00705">
    <property type="entry name" value="SppA_67K"/>
    <property type="match status" value="1"/>
</dbReference>
<evidence type="ECO:0000256" key="4">
    <source>
        <dbReference type="ARBA" id="ARBA00022801"/>
    </source>
</evidence>
<feature type="region of interest" description="Disordered" evidence="7">
    <location>
        <begin position="79"/>
        <end position="116"/>
    </location>
</feature>
<evidence type="ECO:0000313" key="10">
    <source>
        <dbReference type="Proteomes" id="UP000825935"/>
    </source>
</evidence>
<dbReference type="InterPro" id="IPR002142">
    <property type="entry name" value="Peptidase_S49"/>
</dbReference>
<dbReference type="SUPFAM" id="SSF52096">
    <property type="entry name" value="ClpP/crotonase"/>
    <property type="match status" value="2"/>
</dbReference>
<dbReference type="GO" id="GO:0006465">
    <property type="term" value="P:signal peptide processing"/>
    <property type="evidence" value="ECO:0007669"/>
    <property type="project" value="InterPro"/>
</dbReference>
<comment type="subcellular location">
    <subcellularLocation>
        <location evidence="1">Membrane</location>
    </subcellularLocation>
</comment>
<comment type="similarity">
    <text evidence="2">Belongs to the peptidase S49 family.</text>
</comment>
<dbReference type="InterPro" id="IPR047272">
    <property type="entry name" value="S49_SppA_C"/>
</dbReference>
<feature type="domain" description="Peptidase S49" evidence="8">
    <location>
        <begin position="220"/>
        <end position="370"/>
    </location>
</feature>
<dbReference type="PANTHER" id="PTHR33209">
    <property type="entry name" value="PROTEASE 4"/>
    <property type="match status" value="1"/>
</dbReference>